<feature type="chain" id="PRO_5045321530" description="Peptidase S8/S53 domain-containing protein" evidence="9">
    <location>
        <begin position="30"/>
        <end position="927"/>
    </location>
</feature>
<keyword evidence="14" id="KW-1185">Reference proteome</keyword>
<evidence type="ECO:0000256" key="2">
    <source>
        <dbReference type="ARBA" id="ARBA00022670"/>
    </source>
</evidence>
<feature type="signal peptide" evidence="9">
    <location>
        <begin position="1"/>
        <end position="29"/>
    </location>
</feature>
<feature type="active site" description="Charge relay system" evidence="6">
    <location>
        <position position="226"/>
    </location>
</feature>
<dbReference type="Gene3D" id="2.60.40.1710">
    <property type="entry name" value="Subtilisin-like superfamily"/>
    <property type="match status" value="1"/>
</dbReference>
<protein>
    <recommendedName>
        <fullName evidence="15">Peptidase S8/S53 domain-containing protein</fullName>
    </recommendedName>
</protein>
<keyword evidence="5 6" id="KW-0720">Serine protease</keyword>
<keyword evidence="4 6" id="KW-0378">Hydrolase</keyword>
<keyword evidence="2 6" id="KW-0645">Protease</keyword>
<evidence type="ECO:0000256" key="4">
    <source>
        <dbReference type="ARBA" id="ARBA00022801"/>
    </source>
</evidence>
<accession>A0ABP9FML0</accession>
<dbReference type="PRINTS" id="PR00723">
    <property type="entry name" value="SUBTILISIN"/>
</dbReference>
<dbReference type="CDD" id="cd07489">
    <property type="entry name" value="Peptidases_S8_5"/>
    <property type="match status" value="1"/>
</dbReference>
<evidence type="ECO:0008006" key="15">
    <source>
        <dbReference type="Google" id="ProtNLM"/>
    </source>
</evidence>
<evidence type="ECO:0000256" key="5">
    <source>
        <dbReference type="ARBA" id="ARBA00022825"/>
    </source>
</evidence>
<evidence type="ECO:0000313" key="13">
    <source>
        <dbReference type="EMBL" id="GAA4907271.1"/>
    </source>
</evidence>
<dbReference type="PROSITE" id="PS00136">
    <property type="entry name" value="SUBTILASE_ASP"/>
    <property type="match status" value="1"/>
</dbReference>
<dbReference type="InterPro" id="IPR023828">
    <property type="entry name" value="Peptidase_S8_Ser-AS"/>
</dbReference>
<dbReference type="InterPro" id="IPR034187">
    <property type="entry name" value="Peptidases_S8_5"/>
</dbReference>
<dbReference type="SUPFAM" id="SSF52743">
    <property type="entry name" value="Subtilisin-like"/>
    <property type="match status" value="1"/>
</dbReference>
<dbReference type="InterPro" id="IPR036852">
    <property type="entry name" value="Peptidase_S8/S53_dom_sf"/>
</dbReference>
<feature type="compositionally biased region" description="Pro residues" evidence="8">
    <location>
        <begin position="728"/>
        <end position="767"/>
    </location>
</feature>
<feature type="domain" description="Inhibitor I9" evidence="11">
    <location>
        <begin position="74"/>
        <end position="124"/>
    </location>
</feature>
<proteinExistence type="inferred from homology"/>
<dbReference type="Proteomes" id="UP001501521">
    <property type="component" value="Unassembled WGS sequence"/>
</dbReference>
<dbReference type="EMBL" id="BAABLV010000041">
    <property type="protein sequence ID" value="GAA4907271.1"/>
    <property type="molecule type" value="Genomic_DNA"/>
</dbReference>
<evidence type="ECO:0000259" key="12">
    <source>
        <dbReference type="Pfam" id="PF06280"/>
    </source>
</evidence>
<dbReference type="InterPro" id="IPR050131">
    <property type="entry name" value="Peptidase_S8_subtilisin-like"/>
</dbReference>
<dbReference type="InterPro" id="IPR022398">
    <property type="entry name" value="Peptidase_S8_His-AS"/>
</dbReference>
<organism evidence="13 14">
    <name type="scientific">Tessaracoccus lubricantis</name>
    <dbReference type="NCBI Taxonomy" id="545543"/>
    <lineage>
        <taxon>Bacteria</taxon>
        <taxon>Bacillati</taxon>
        <taxon>Actinomycetota</taxon>
        <taxon>Actinomycetes</taxon>
        <taxon>Propionibacteriales</taxon>
        <taxon>Propionibacteriaceae</taxon>
        <taxon>Tessaracoccus</taxon>
    </lineage>
</organism>
<dbReference type="PANTHER" id="PTHR43806:SF66">
    <property type="entry name" value="SERIN ENDOPEPTIDASE"/>
    <property type="match status" value="1"/>
</dbReference>
<dbReference type="Gene3D" id="3.40.50.200">
    <property type="entry name" value="Peptidase S8/S53 domain"/>
    <property type="match status" value="1"/>
</dbReference>
<evidence type="ECO:0000256" key="6">
    <source>
        <dbReference type="PROSITE-ProRule" id="PRU01240"/>
    </source>
</evidence>
<evidence type="ECO:0000259" key="10">
    <source>
        <dbReference type="Pfam" id="PF00082"/>
    </source>
</evidence>
<comment type="caution">
    <text evidence="13">The sequence shown here is derived from an EMBL/GenBank/DDBJ whole genome shotgun (WGS) entry which is preliminary data.</text>
</comment>
<dbReference type="RefSeq" id="WP_345584023.1">
    <property type="nucleotide sequence ID" value="NZ_BAABLV010000041.1"/>
</dbReference>
<dbReference type="InterPro" id="IPR015500">
    <property type="entry name" value="Peptidase_S8_subtilisin-rel"/>
</dbReference>
<dbReference type="Pfam" id="PF05922">
    <property type="entry name" value="Inhibitor_I9"/>
    <property type="match status" value="1"/>
</dbReference>
<feature type="compositionally biased region" description="Low complexity" evidence="8">
    <location>
        <begin position="768"/>
        <end position="778"/>
    </location>
</feature>
<dbReference type="PROSITE" id="PS00137">
    <property type="entry name" value="SUBTILASE_HIS"/>
    <property type="match status" value="1"/>
</dbReference>
<dbReference type="Pfam" id="PF06280">
    <property type="entry name" value="fn3_5"/>
    <property type="match status" value="1"/>
</dbReference>
<dbReference type="PROSITE" id="PS51892">
    <property type="entry name" value="SUBTILASE"/>
    <property type="match status" value="1"/>
</dbReference>
<feature type="active site" description="Charge relay system" evidence="6">
    <location>
        <position position="393"/>
    </location>
</feature>
<dbReference type="InterPro" id="IPR010435">
    <property type="entry name" value="C5a/SBT2-like_Fn3"/>
</dbReference>
<feature type="domain" description="Peptidase S8/S53" evidence="10">
    <location>
        <begin position="161"/>
        <end position="440"/>
    </location>
</feature>
<dbReference type="InterPro" id="IPR010259">
    <property type="entry name" value="S8pro/Inhibitor_I9"/>
</dbReference>
<evidence type="ECO:0000256" key="8">
    <source>
        <dbReference type="SAM" id="MobiDB-lite"/>
    </source>
</evidence>
<gene>
    <name evidence="13" type="ORF">GCM10025789_28470</name>
</gene>
<sequence length="927" mass="96268">MRRQIRRLIPPLALGVVALLVGTSVPALGDPTVPPTPPEQGVSARFPGTPKWFVELTSEPTTTGGNRSTIQRQQRDVRETIRRASPGAAIGRTYQSLFNGFSVEADAAEISRIEDLTGIKAIYPVFPVSVPETRQTTTPSAVPPLEVTGASIAQGTLGLSGRGVKVGIIDTGIDLDHPDLGGDGTPGGTAFPSARVAYGYDFVGDAYGVGSDGPVPDPRPDDCQGHGTHVAGIVGANGQVTGVAPEATLGAYRVFGCDGGTETDVILAAMERAQADGMDVVNLSLGASFEAWAEYPTAQAADRLAASGVVVVAAVGNDGEYLGQSLGAPATGHDVIAVAAFESETTPTPAGFSSWGLAADLTLKPDVGAPGVGIWSTMPLEKTSRHGGMSGTSMASPHVAGAVALLLEAHPGLTPAEALARLQNTARAADRKPTAQQGAGLIRVDRAATTAALVTPSKISAGESADGPRTTTLTISNPSTTAVTWTPTHQPVDTSRPAPGGGLTQNTLTLGAEQARVTFSRASVTVPPGRTAELTVTIDAPAAAVTGTVYGGFVVLTPDVGEPRRVPFAGMAGDYGSVELLPSMNKGLTTLANASCSASWGPICFDENPAWSAADQGAGFGPSRLPSVALHLAYPARSLQFAVFRADSKGLPVASSREGLLRWDRMGRSPGVLLLTWDGLQQTADGLKPAPDGRYVLGLAVEAPDGDGRIQQWYSRAFSYGQVASSPTPTPTTSPTPTGNPTPTRTPTPTASPSPSSTPAPSSPSSPTPTRTATATPGPTKPPAKQFQRTAPYTLAGTHSYNGRQWFTQCEPYSATERCRTDIWATVVVIEDGQFVRRNGWAFNNLTYLPLMTRSAWGANPLAHHDMDGFTSGGRQWRTECDTAQTGRGACRSYTLTTVYSATPSASGGYRFGQANAWVFNNIVMFS</sequence>
<feature type="active site" description="Charge relay system" evidence="6">
    <location>
        <position position="170"/>
    </location>
</feature>
<dbReference type="InterPro" id="IPR023827">
    <property type="entry name" value="Peptidase_S8_Asp-AS"/>
</dbReference>
<comment type="similarity">
    <text evidence="1 6 7">Belongs to the peptidase S8 family.</text>
</comment>
<dbReference type="Pfam" id="PF00082">
    <property type="entry name" value="Peptidase_S8"/>
    <property type="match status" value="1"/>
</dbReference>
<evidence type="ECO:0000259" key="11">
    <source>
        <dbReference type="Pfam" id="PF05922"/>
    </source>
</evidence>
<evidence type="ECO:0000256" key="1">
    <source>
        <dbReference type="ARBA" id="ARBA00011073"/>
    </source>
</evidence>
<dbReference type="PANTHER" id="PTHR43806">
    <property type="entry name" value="PEPTIDASE S8"/>
    <property type="match status" value="1"/>
</dbReference>
<dbReference type="PROSITE" id="PS00138">
    <property type="entry name" value="SUBTILASE_SER"/>
    <property type="match status" value="1"/>
</dbReference>
<keyword evidence="3 9" id="KW-0732">Signal</keyword>
<evidence type="ECO:0000256" key="9">
    <source>
        <dbReference type="SAM" id="SignalP"/>
    </source>
</evidence>
<reference evidence="14" key="1">
    <citation type="journal article" date="2019" name="Int. J. Syst. Evol. Microbiol.">
        <title>The Global Catalogue of Microorganisms (GCM) 10K type strain sequencing project: providing services to taxonomists for standard genome sequencing and annotation.</title>
        <authorList>
            <consortium name="The Broad Institute Genomics Platform"/>
            <consortium name="The Broad Institute Genome Sequencing Center for Infectious Disease"/>
            <person name="Wu L."/>
            <person name="Ma J."/>
        </authorList>
    </citation>
    <scope>NUCLEOTIDE SEQUENCE [LARGE SCALE GENOMIC DNA]</scope>
    <source>
        <strain evidence="14">JCM 19125</strain>
    </source>
</reference>
<feature type="region of interest" description="Disordered" evidence="8">
    <location>
        <begin position="460"/>
        <end position="500"/>
    </location>
</feature>
<feature type="domain" description="C5a peptidase/Subtilisin-like protease SBT2-like Fn3-like" evidence="12">
    <location>
        <begin position="469"/>
        <end position="568"/>
    </location>
</feature>
<dbReference type="InterPro" id="IPR000209">
    <property type="entry name" value="Peptidase_S8/S53_dom"/>
</dbReference>
<feature type="compositionally biased region" description="Polar residues" evidence="8">
    <location>
        <begin position="482"/>
        <end position="493"/>
    </location>
</feature>
<evidence type="ECO:0000313" key="14">
    <source>
        <dbReference type="Proteomes" id="UP001501521"/>
    </source>
</evidence>
<evidence type="ECO:0000256" key="3">
    <source>
        <dbReference type="ARBA" id="ARBA00022729"/>
    </source>
</evidence>
<evidence type="ECO:0000256" key="7">
    <source>
        <dbReference type="RuleBase" id="RU003355"/>
    </source>
</evidence>
<name>A0ABP9FML0_9ACTN</name>
<feature type="region of interest" description="Disordered" evidence="8">
    <location>
        <begin position="722"/>
        <end position="786"/>
    </location>
</feature>
<feature type="compositionally biased region" description="Low complexity" evidence="8">
    <location>
        <begin position="470"/>
        <end position="481"/>
    </location>
</feature>